<feature type="compositionally biased region" description="Basic and acidic residues" evidence="1">
    <location>
        <begin position="90"/>
        <end position="104"/>
    </location>
</feature>
<protein>
    <submittedName>
        <fullName evidence="3">Uncharacterized protein</fullName>
    </submittedName>
</protein>
<keyword evidence="4" id="KW-1185">Reference proteome</keyword>
<organism evidence="3 4">
    <name type="scientific">Pseudocercospora fijiensis (strain CIRAD86)</name>
    <name type="common">Black leaf streak disease fungus</name>
    <name type="synonym">Mycosphaerella fijiensis</name>
    <dbReference type="NCBI Taxonomy" id="383855"/>
    <lineage>
        <taxon>Eukaryota</taxon>
        <taxon>Fungi</taxon>
        <taxon>Dikarya</taxon>
        <taxon>Ascomycota</taxon>
        <taxon>Pezizomycotina</taxon>
        <taxon>Dothideomycetes</taxon>
        <taxon>Dothideomycetidae</taxon>
        <taxon>Mycosphaerellales</taxon>
        <taxon>Mycosphaerellaceae</taxon>
        <taxon>Pseudocercospora</taxon>
    </lineage>
</organism>
<dbReference type="Proteomes" id="UP000016932">
    <property type="component" value="Unassembled WGS sequence"/>
</dbReference>
<reference evidence="3 4" key="1">
    <citation type="journal article" date="2012" name="PLoS Pathog.">
        <title>Diverse lifestyles and strategies of plant pathogenesis encoded in the genomes of eighteen Dothideomycetes fungi.</title>
        <authorList>
            <person name="Ohm R.A."/>
            <person name="Feau N."/>
            <person name="Henrissat B."/>
            <person name="Schoch C.L."/>
            <person name="Horwitz B.A."/>
            <person name="Barry K.W."/>
            <person name="Condon B.J."/>
            <person name="Copeland A.C."/>
            <person name="Dhillon B."/>
            <person name="Glaser F."/>
            <person name="Hesse C.N."/>
            <person name="Kosti I."/>
            <person name="LaButti K."/>
            <person name="Lindquist E.A."/>
            <person name="Lucas S."/>
            <person name="Salamov A.A."/>
            <person name="Bradshaw R.E."/>
            <person name="Ciuffetti L."/>
            <person name="Hamelin R.C."/>
            <person name="Kema G.H.J."/>
            <person name="Lawrence C."/>
            <person name="Scott J.A."/>
            <person name="Spatafora J.W."/>
            <person name="Turgeon B.G."/>
            <person name="de Wit P.J.G.M."/>
            <person name="Zhong S."/>
            <person name="Goodwin S.B."/>
            <person name="Grigoriev I.V."/>
        </authorList>
    </citation>
    <scope>NUCLEOTIDE SEQUENCE [LARGE SCALE GENOMIC DNA]</scope>
    <source>
        <strain evidence="3 4">CIRAD86</strain>
    </source>
</reference>
<accession>N1Q9X7</accession>
<sequence>MKTIILAALALFATQGLAAPTTMIANTGGVSVAVCGTGQWSGCKKAKRDAEPRNAVLDVLRPRPQSGEKVKRDAEPRNAVLDVLRPRPQSGEKVKRDAEPEKMVLVKSPGPGSSSLATCGLHPDSGCRKAK</sequence>
<dbReference type="AlphaFoldDB" id="N1Q9X7"/>
<gene>
    <name evidence="3" type="ORF">MYCFIDRAFT_75545</name>
</gene>
<name>N1Q9X7_PSEFD</name>
<keyword evidence="2" id="KW-0732">Signal</keyword>
<evidence type="ECO:0000256" key="2">
    <source>
        <dbReference type="SAM" id="SignalP"/>
    </source>
</evidence>
<dbReference type="GeneID" id="19341125"/>
<evidence type="ECO:0000256" key="1">
    <source>
        <dbReference type="SAM" id="MobiDB-lite"/>
    </source>
</evidence>
<dbReference type="EMBL" id="KB446555">
    <property type="protein sequence ID" value="EME87702.1"/>
    <property type="molecule type" value="Genomic_DNA"/>
</dbReference>
<dbReference type="RefSeq" id="XP_007920383.1">
    <property type="nucleotide sequence ID" value="XM_007922192.1"/>
</dbReference>
<feature type="region of interest" description="Disordered" evidence="1">
    <location>
        <begin position="85"/>
        <end position="131"/>
    </location>
</feature>
<feature type="signal peptide" evidence="2">
    <location>
        <begin position="1"/>
        <end position="18"/>
    </location>
</feature>
<evidence type="ECO:0000313" key="3">
    <source>
        <dbReference type="EMBL" id="EME87702.1"/>
    </source>
</evidence>
<feature type="chain" id="PRO_5004109419" evidence="2">
    <location>
        <begin position="19"/>
        <end position="131"/>
    </location>
</feature>
<dbReference type="HOGENOM" id="CLU_1928500_0_0_1"/>
<evidence type="ECO:0000313" key="4">
    <source>
        <dbReference type="Proteomes" id="UP000016932"/>
    </source>
</evidence>
<dbReference type="VEuPathDB" id="FungiDB:MYCFIDRAFT_75545"/>
<dbReference type="KEGG" id="pfj:MYCFIDRAFT_75545"/>
<proteinExistence type="predicted"/>